<evidence type="ECO:0000313" key="1">
    <source>
        <dbReference type="EMBL" id="KAK1530542.1"/>
    </source>
</evidence>
<name>A0AAI9Z216_9PEZI</name>
<accession>A0AAI9Z216</accession>
<gene>
    <name evidence="1" type="ORF">CCOS01_05645</name>
</gene>
<dbReference type="AlphaFoldDB" id="A0AAI9Z216"/>
<dbReference type="EMBL" id="MOOE01000005">
    <property type="protein sequence ID" value="KAK1530542.1"/>
    <property type="molecule type" value="Genomic_DNA"/>
</dbReference>
<evidence type="ECO:0000313" key="2">
    <source>
        <dbReference type="Proteomes" id="UP001240678"/>
    </source>
</evidence>
<sequence>MIEMRLTSWCGVRISALDFPLSNGRFQLGLHGEIPPPHRASSGGMKQAVQMIGNLATSSRKRFESRWTTCHSRVPLAHTPARENRLPCARLSHETWVPKS</sequence>
<keyword evidence="2" id="KW-1185">Reference proteome</keyword>
<protein>
    <submittedName>
        <fullName evidence="1">Uncharacterized protein</fullName>
    </submittedName>
</protein>
<dbReference type="RefSeq" id="XP_060315594.1">
    <property type="nucleotide sequence ID" value="XM_060453822.1"/>
</dbReference>
<comment type="caution">
    <text evidence="1">The sequence shown here is derived from an EMBL/GenBank/DDBJ whole genome shotgun (WGS) entry which is preliminary data.</text>
</comment>
<proteinExistence type="predicted"/>
<dbReference type="Proteomes" id="UP001240678">
    <property type="component" value="Unassembled WGS sequence"/>
</dbReference>
<organism evidence="1 2">
    <name type="scientific">Colletotrichum costaricense</name>
    <dbReference type="NCBI Taxonomy" id="1209916"/>
    <lineage>
        <taxon>Eukaryota</taxon>
        <taxon>Fungi</taxon>
        <taxon>Dikarya</taxon>
        <taxon>Ascomycota</taxon>
        <taxon>Pezizomycotina</taxon>
        <taxon>Sordariomycetes</taxon>
        <taxon>Hypocreomycetidae</taxon>
        <taxon>Glomerellales</taxon>
        <taxon>Glomerellaceae</taxon>
        <taxon>Colletotrichum</taxon>
        <taxon>Colletotrichum acutatum species complex</taxon>
    </lineage>
</organism>
<reference evidence="1 2" key="1">
    <citation type="submission" date="2016-10" db="EMBL/GenBank/DDBJ databases">
        <title>The genome sequence of Colletotrichum fioriniae PJ7.</title>
        <authorList>
            <person name="Baroncelli R."/>
        </authorList>
    </citation>
    <scope>NUCLEOTIDE SEQUENCE [LARGE SCALE GENOMIC DNA]</scope>
    <source>
        <strain evidence="1 2">IMI 309622</strain>
    </source>
</reference>
<dbReference type="GeneID" id="85337369"/>